<organism evidence="4 6">
    <name type="scientific">Araneus ventricosus</name>
    <name type="common">Orbweaver spider</name>
    <name type="synonym">Epeira ventricosa</name>
    <dbReference type="NCBI Taxonomy" id="182803"/>
    <lineage>
        <taxon>Eukaryota</taxon>
        <taxon>Metazoa</taxon>
        <taxon>Ecdysozoa</taxon>
        <taxon>Arthropoda</taxon>
        <taxon>Chelicerata</taxon>
        <taxon>Arachnida</taxon>
        <taxon>Araneae</taxon>
        <taxon>Araneomorphae</taxon>
        <taxon>Entelegynae</taxon>
        <taxon>Araneoidea</taxon>
        <taxon>Araneidae</taxon>
        <taxon>Araneus</taxon>
    </lineage>
</organism>
<comment type="cofactor">
    <cofactor evidence="2">
        <name>Zn(2+)</name>
        <dbReference type="ChEBI" id="CHEBI:29105"/>
    </cofactor>
    <text evidence="2">Binds 1 zinc ion per subunit.</text>
</comment>
<dbReference type="PANTHER" id="PTHR10127">
    <property type="entry name" value="DISCOIDIN, CUB, EGF, LAMININ , AND ZINC METALLOPROTEASE DOMAIN CONTAINING"/>
    <property type="match status" value="1"/>
</dbReference>
<dbReference type="AlphaFoldDB" id="A0A4Y2LHX8"/>
<evidence type="ECO:0000313" key="5">
    <source>
        <dbReference type="EMBL" id="GBN14338.1"/>
    </source>
</evidence>
<comment type="caution">
    <text evidence="1">Lacks conserved residue(s) required for the propagation of feature annotation.</text>
</comment>
<dbReference type="PRINTS" id="PR00480">
    <property type="entry name" value="ASTACIN"/>
</dbReference>
<dbReference type="GO" id="GO:0004222">
    <property type="term" value="F:metalloendopeptidase activity"/>
    <property type="evidence" value="ECO:0007669"/>
    <property type="project" value="UniProtKB-UniRule"/>
</dbReference>
<dbReference type="SUPFAM" id="SSF55486">
    <property type="entry name" value="Metalloproteases ('zincins'), catalytic domain"/>
    <property type="match status" value="1"/>
</dbReference>
<reference evidence="4 6" key="1">
    <citation type="journal article" date="2019" name="Sci. Rep.">
        <title>Orb-weaving spider Araneus ventricosus genome elucidates the spidroin gene catalogue.</title>
        <authorList>
            <person name="Kono N."/>
            <person name="Nakamura H."/>
            <person name="Ohtoshi R."/>
            <person name="Moran D.A.P."/>
            <person name="Shinohara A."/>
            <person name="Yoshida Y."/>
            <person name="Fujiwara M."/>
            <person name="Mori M."/>
            <person name="Tomita M."/>
            <person name="Arakawa K."/>
        </authorList>
    </citation>
    <scope>NUCLEOTIDE SEQUENCE [LARGE SCALE GENOMIC DNA]</scope>
</reference>
<feature type="non-terminal residue" evidence="4">
    <location>
        <position position="1"/>
    </location>
</feature>
<dbReference type="Pfam" id="PF01400">
    <property type="entry name" value="Astacin"/>
    <property type="match status" value="1"/>
</dbReference>
<dbReference type="PROSITE" id="PS51864">
    <property type="entry name" value="ASTACIN"/>
    <property type="match status" value="1"/>
</dbReference>
<gene>
    <name evidence="4" type="ORF">AVEN_35976_1</name>
    <name evidence="5" type="ORF">AVEN_75094_1</name>
</gene>
<sequence>WLYAFRKLLPVEHRLFTPFDYDSVMLYGEKSFAKNWDVKSMTAKDGRFLPEDKPGMSKNDIQRLNILYQCPKK</sequence>
<keyword evidence="6" id="KW-1185">Reference proteome</keyword>
<dbReference type="Proteomes" id="UP000499080">
    <property type="component" value="Unassembled WGS sequence"/>
</dbReference>
<dbReference type="EMBL" id="BGPR01118933">
    <property type="protein sequence ID" value="GBN14338.1"/>
    <property type="molecule type" value="Genomic_DNA"/>
</dbReference>
<accession>A0A4Y2LHX8</accession>
<dbReference type="OrthoDB" id="291007at2759"/>
<dbReference type="GO" id="GO:0006508">
    <property type="term" value="P:proteolysis"/>
    <property type="evidence" value="ECO:0007669"/>
    <property type="project" value="UniProtKB-KW"/>
</dbReference>
<feature type="domain" description="Peptidase M12A" evidence="3">
    <location>
        <begin position="1"/>
        <end position="71"/>
    </location>
</feature>
<keyword evidence="2" id="KW-0378">Hydrolase</keyword>
<keyword evidence="2" id="KW-0482">Metalloprotease</keyword>
<dbReference type="Gene3D" id="3.40.390.10">
    <property type="entry name" value="Collagenase (Catalytic Domain)"/>
    <property type="match status" value="1"/>
</dbReference>
<dbReference type="InterPro" id="IPR024079">
    <property type="entry name" value="MetalloPept_cat_dom_sf"/>
</dbReference>
<dbReference type="PANTHER" id="PTHR10127:SF883">
    <property type="entry name" value="ZINC METALLOPROTEINASE NAS-8"/>
    <property type="match status" value="1"/>
</dbReference>
<dbReference type="EC" id="3.4.24.-" evidence="2"/>
<evidence type="ECO:0000256" key="2">
    <source>
        <dbReference type="RuleBase" id="RU361183"/>
    </source>
</evidence>
<keyword evidence="2" id="KW-0479">Metal-binding</keyword>
<protein>
    <recommendedName>
        <fullName evidence="2">Metalloendopeptidase</fullName>
        <ecNumber evidence="2">3.4.24.-</ecNumber>
    </recommendedName>
</protein>
<dbReference type="InterPro" id="IPR001506">
    <property type="entry name" value="Peptidase_M12A"/>
</dbReference>
<name>A0A4Y2LHX8_ARAVE</name>
<dbReference type="GO" id="GO:0046872">
    <property type="term" value="F:metal ion binding"/>
    <property type="evidence" value="ECO:0007669"/>
    <property type="project" value="UniProtKB-KW"/>
</dbReference>
<keyword evidence="2" id="KW-0862">Zinc</keyword>
<evidence type="ECO:0000256" key="1">
    <source>
        <dbReference type="PROSITE-ProRule" id="PRU01211"/>
    </source>
</evidence>
<evidence type="ECO:0000313" key="4">
    <source>
        <dbReference type="EMBL" id="GBN14328.1"/>
    </source>
</evidence>
<keyword evidence="2" id="KW-0645">Protease</keyword>
<dbReference type="EMBL" id="BGPR01118929">
    <property type="protein sequence ID" value="GBN14328.1"/>
    <property type="molecule type" value="Genomic_DNA"/>
</dbReference>
<proteinExistence type="predicted"/>
<evidence type="ECO:0000259" key="3">
    <source>
        <dbReference type="PROSITE" id="PS51864"/>
    </source>
</evidence>
<comment type="caution">
    <text evidence="4">The sequence shown here is derived from an EMBL/GenBank/DDBJ whole genome shotgun (WGS) entry which is preliminary data.</text>
</comment>
<evidence type="ECO:0000313" key="6">
    <source>
        <dbReference type="Proteomes" id="UP000499080"/>
    </source>
</evidence>